<keyword evidence="1" id="KW-1133">Transmembrane helix</keyword>
<feature type="transmembrane region" description="Helical" evidence="1">
    <location>
        <begin position="94"/>
        <end position="119"/>
    </location>
</feature>
<feature type="transmembrane region" description="Helical" evidence="1">
    <location>
        <begin position="55"/>
        <end position="73"/>
    </location>
</feature>
<feature type="transmembrane region" description="Helical" evidence="1">
    <location>
        <begin position="198"/>
        <end position="218"/>
    </location>
</feature>
<keyword evidence="1" id="KW-0812">Transmembrane</keyword>
<feature type="transmembrane region" description="Helical" evidence="1">
    <location>
        <begin position="370"/>
        <end position="390"/>
    </location>
</feature>
<name>A0A6A6XEQ4_9PLEO</name>
<keyword evidence="3" id="KW-1185">Reference proteome</keyword>
<evidence type="ECO:0000313" key="2">
    <source>
        <dbReference type="EMBL" id="KAF2794989.1"/>
    </source>
</evidence>
<organism evidence="2 3">
    <name type="scientific">Melanomma pulvis-pyrius CBS 109.77</name>
    <dbReference type="NCBI Taxonomy" id="1314802"/>
    <lineage>
        <taxon>Eukaryota</taxon>
        <taxon>Fungi</taxon>
        <taxon>Dikarya</taxon>
        <taxon>Ascomycota</taxon>
        <taxon>Pezizomycotina</taxon>
        <taxon>Dothideomycetes</taxon>
        <taxon>Pleosporomycetidae</taxon>
        <taxon>Pleosporales</taxon>
        <taxon>Melanommataceae</taxon>
        <taxon>Melanomma</taxon>
    </lineage>
</organism>
<keyword evidence="1" id="KW-0472">Membrane</keyword>
<feature type="transmembrane region" description="Helical" evidence="1">
    <location>
        <begin position="476"/>
        <end position="498"/>
    </location>
</feature>
<dbReference type="AlphaFoldDB" id="A0A6A6XEQ4"/>
<gene>
    <name evidence="2" type="ORF">K505DRAFT_336444</name>
</gene>
<sequence length="513" mass="56503">MILKDPSLSDNPNLDCRATYEPDKEPALPIMLPVSECLRRCPNYEGSHVNVLSQWIGPLVGFLLPALAFVISIPRSIRLPRGESLFGARKLKSIPYFLVAIFLMMFDVIFWIITVFAFAGPLIAGATHEALIDHAVLDYAEKALATEPEIALMAVTFSLIGSLKPDKGDMAGKVSAYIVESPHAKRKLQALLSLLPSYGARVGVPIVFYVGAYFYAIFDASAKRGDNDTAHAVAFGLWYGVVVIVAIVSSSVLGVDNPASLEAVFSENVPTNLDPNGPRTSNPLPVRTHTHPYHFHDSHFHTVWMWKRARVFQEWTKYFPLDPLIGSKINSVTPRIVSGLLASILVALPCAGACWISYQTPEIGFGCRSVAHLIYATSQMVLIGAWWTYYSSGFRIRETHHQQRLTLTSIPTYAISAVAVLAAVVSAIGGTIMQLVGVFRNCLCKASLQYLLPKNRWQGTVNLANDTQAHRDHAKWWIIVGSIGVGFIGLVSLVGWGYQARIRSRCRRIIEGL</sequence>
<dbReference type="OrthoDB" id="5392263at2759"/>
<protein>
    <submittedName>
        <fullName evidence="2">Uncharacterized protein</fullName>
    </submittedName>
</protein>
<accession>A0A6A6XEQ4</accession>
<dbReference type="EMBL" id="MU001873">
    <property type="protein sequence ID" value="KAF2794989.1"/>
    <property type="molecule type" value="Genomic_DNA"/>
</dbReference>
<feature type="transmembrane region" description="Helical" evidence="1">
    <location>
        <begin position="410"/>
        <end position="439"/>
    </location>
</feature>
<dbReference type="Proteomes" id="UP000799757">
    <property type="component" value="Unassembled WGS sequence"/>
</dbReference>
<evidence type="ECO:0000256" key="1">
    <source>
        <dbReference type="SAM" id="Phobius"/>
    </source>
</evidence>
<feature type="transmembrane region" description="Helical" evidence="1">
    <location>
        <begin position="336"/>
        <end position="358"/>
    </location>
</feature>
<reference evidence="2" key="1">
    <citation type="journal article" date="2020" name="Stud. Mycol.">
        <title>101 Dothideomycetes genomes: a test case for predicting lifestyles and emergence of pathogens.</title>
        <authorList>
            <person name="Haridas S."/>
            <person name="Albert R."/>
            <person name="Binder M."/>
            <person name="Bloem J."/>
            <person name="Labutti K."/>
            <person name="Salamov A."/>
            <person name="Andreopoulos B."/>
            <person name="Baker S."/>
            <person name="Barry K."/>
            <person name="Bills G."/>
            <person name="Bluhm B."/>
            <person name="Cannon C."/>
            <person name="Castanera R."/>
            <person name="Culley D."/>
            <person name="Daum C."/>
            <person name="Ezra D."/>
            <person name="Gonzalez J."/>
            <person name="Henrissat B."/>
            <person name="Kuo A."/>
            <person name="Liang C."/>
            <person name="Lipzen A."/>
            <person name="Lutzoni F."/>
            <person name="Magnuson J."/>
            <person name="Mondo S."/>
            <person name="Nolan M."/>
            <person name="Ohm R."/>
            <person name="Pangilinan J."/>
            <person name="Park H.-J."/>
            <person name="Ramirez L."/>
            <person name="Alfaro M."/>
            <person name="Sun H."/>
            <person name="Tritt A."/>
            <person name="Yoshinaga Y."/>
            <person name="Zwiers L.-H."/>
            <person name="Turgeon B."/>
            <person name="Goodwin S."/>
            <person name="Spatafora J."/>
            <person name="Crous P."/>
            <person name="Grigoriev I."/>
        </authorList>
    </citation>
    <scope>NUCLEOTIDE SEQUENCE</scope>
    <source>
        <strain evidence="2">CBS 109.77</strain>
    </source>
</reference>
<evidence type="ECO:0000313" key="3">
    <source>
        <dbReference type="Proteomes" id="UP000799757"/>
    </source>
</evidence>
<proteinExistence type="predicted"/>
<feature type="transmembrane region" description="Helical" evidence="1">
    <location>
        <begin position="230"/>
        <end position="253"/>
    </location>
</feature>